<dbReference type="Proteomes" id="UP001150904">
    <property type="component" value="Unassembled WGS sequence"/>
</dbReference>
<feature type="compositionally biased region" description="Low complexity" evidence="1">
    <location>
        <begin position="1"/>
        <end position="18"/>
    </location>
</feature>
<accession>A0A9W9MNW4</accession>
<proteinExistence type="predicted"/>
<dbReference type="EMBL" id="JAPQKR010000012">
    <property type="protein sequence ID" value="KAJ5204779.1"/>
    <property type="molecule type" value="Genomic_DNA"/>
</dbReference>
<evidence type="ECO:0000256" key="1">
    <source>
        <dbReference type="SAM" id="MobiDB-lite"/>
    </source>
</evidence>
<evidence type="ECO:0000313" key="3">
    <source>
        <dbReference type="Proteomes" id="UP001150904"/>
    </source>
</evidence>
<reference evidence="2" key="1">
    <citation type="submission" date="2022-12" db="EMBL/GenBank/DDBJ databases">
        <authorList>
            <person name="Petersen C."/>
        </authorList>
    </citation>
    <scope>NUCLEOTIDE SEQUENCE</scope>
    <source>
        <strain evidence="2">IBT 15544</strain>
    </source>
</reference>
<feature type="compositionally biased region" description="Polar residues" evidence="1">
    <location>
        <begin position="19"/>
        <end position="49"/>
    </location>
</feature>
<evidence type="ECO:0000313" key="2">
    <source>
        <dbReference type="EMBL" id="KAJ5204779.1"/>
    </source>
</evidence>
<reference evidence="2" key="2">
    <citation type="journal article" date="2023" name="IMA Fungus">
        <title>Comparative genomic study of the Penicillium genus elucidates a diverse pangenome and 15 lateral gene transfer events.</title>
        <authorList>
            <person name="Petersen C."/>
            <person name="Sorensen T."/>
            <person name="Nielsen M.R."/>
            <person name="Sondergaard T.E."/>
            <person name="Sorensen J.L."/>
            <person name="Fitzpatrick D.A."/>
            <person name="Frisvad J.C."/>
            <person name="Nielsen K.L."/>
        </authorList>
    </citation>
    <scope>NUCLEOTIDE SEQUENCE</scope>
    <source>
        <strain evidence="2">IBT 15544</strain>
    </source>
</reference>
<sequence length="182" mass="20121">MAKVTQVTKVTKTPNQKTSRLTNASKLTMENASNPQASTSAKSEPAISSSEKNQFSLNFQKFSSLEEACQCLQIAKDIASMENCLRKLPQKRISNEILALQLSSKDVAALKRALQMSPKVLDILHLINSETDRQVARQAISYIDGIEKLRGQVDKLPKEARQELFRAHNWLCGAYKAGADGS</sequence>
<dbReference type="GeneID" id="83180021"/>
<keyword evidence="3" id="KW-1185">Reference proteome</keyword>
<name>A0A9W9MNW4_9EURO</name>
<comment type="caution">
    <text evidence="2">The sequence shown here is derived from an EMBL/GenBank/DDBJ whole genome shotgun (WGS) entry which is preliminary data.</text>
</comment>
<dbReference type="AlphaFoldDB" id="A0A9W9MNW4"/>
<dbReference type="RefSeq" id="XP_058309258.1">
    <property type="nucleotide sequence ID" value="XM_058452720.1"/>
</dbReference>
<feature type="region of interest" description="Disordered" evidence="1">
    <location>
        <begin position="1"/>
        <end position="49"/>
    </location>
</feature>
<gene>
    <name evidence="2" type="ORF">N7498_005658</name>
</gene>
<organism evidence="2 3">
    <name type="scientific">Penicillium cinerascens</name>
    <dbReference type="NCBI Taxonomy" id="70096"/>
    <lineage>
        <taxon>Eukaryota</taxon>
        <taxon>Fungi</taxon>
        <taxon>Dikarya</taxon>
        <taxon>Ascomycota</taxon>
        <taxon>Pezizomycotina</taxon>
        <taxon>Eurotiomycetes</taxon>
        <taxon>Eurotiomycetidae</taxon>
        <taxon>Eurotiales</taxon>
        <taxon>Aspergillaceae</taxon>
        <taxon>Penicillium</taxon>
    </lineage>
</organism>
<protein>
    <submittedName>
        <fullName evidence="2">Uncharacterized protein</fullName>
    </submittedName>
</protein>